<dbReference type="EMBL" id="HACA01010936">
    <property type="protein sequence ID" value="CDW28297.1"/>
    <property type="molecule type" value="Transcribed_RNA"/>
</dbReference>
<dbReference type="AlphaFoldDB" id="A0A0K2TRK2"/>
<sequence length="79" mass="9074">MVPPFFLMVILNVSKDTFRSLACDLMDFLGVTFLCIGHLQAFCPDIFRLPQFVHDLGVNTGLLTNFLFCDSLVEQRRKF</sequence>
<reference evidence="1" key="1">
    <citation type="submission" date="2014-05" db="EMBL/GenBank/DDBJ databases">
        <authorList>
            <person name="Chronopoulou M."/>
        </authorList>
    </citation>
    <scope>NUCLEOTIDE SEQUENCE</scope>
    <source>
        <tissue evidence="1">Whole organism</tissue>
    </source>
</reference>
<evidence type="ECO:0000313" key="1">
    <source>
        <dbReference type="EMBL" id="CDW28297.1"/>
    </source>
</evidence>
<proteinExistence type="predicted"/>
<protein>
    <submittedName>
        <fullName evidence="1">Uncharacterized protein</fullName>
    </submittedName>
</protein>
<accession>A0A0K2TRK2</accession>
<organism evidence="1">
    <name type="scientific">Lepeophtheirus salmonis</name>
    <name type="common">Salmon louse</name>
    <name type="synonym">Caligus salmonis</name>
    <dbReference type="NCBI Taxonomy" id="72036"/>
    <lineage>
        <taxon>Eukaryota</taxon>
        <taxon>Metazoa</taxon>
        <taxon>Ecdysozoa</taxon>
        <taxon>Arthropoda</taxon>
        <taxon>Crustacea</taxon>
        <taxon>Multicrustacea</taxon>
        <taxon>Hexanauplia</taxon>
        <taxon>Copepoda</taxon>
        <taxon>Siphonostomatoida</taxon>
        <taxon>Caligidae</taxon>
        <taxon>Lepeophtheirus</taxon>
    </lineage>
</organism>
<name>A0A0K2TRK2_LEPSM</name>